<dbReference type="PANTHER" id="PTHR31147">
    <property type="entry name" value="ACYL TRANSFERASE 4"/>
    <property type="match status" value="1"/>
</dbReference>
<dbReference type="Proteomes" id="UP001187192">
    <property type="component" value="Unassembled WGS sequence"/>
</dbReference>
<name>A0AA88D455_FICCA</name>
<dbReference type="InterPro" id="IPR050898">
    <property type="entry name" value="Plant_acyltransferase"/>
</dbReference>
<keyword evidence="4" id="KW-1185">Reference proteome</keyword>
<proteinExistence type="inferred from homology"/>
<reference evidence="3" key="1">
    <citation type="submission" date="2023-07" db="EMBL/GenBank/DDBJ databases">
        <title>draft genome sequence of fig (Ficus carica).</title>
        <authorList>
            <person name="Takahashi T."/>
            <person name="Nishimura K."/>
        </authorList>
    </citation>
    <scope>NUCLEOTIDE SEQUENCE</scope>
</reference>
<gene>
    <name evidence="3" type="ORF">TIFTF001_010067</name>
</gene>
<dbReference type="Pfam" id="PF02458">
    <property type="entry name" value="Transferase"/>
    <property type="match status" value="1"/>
</dbReference>
<dbReference type="InterPro" id="IPR023213">
    <property type="entry name" value="CAT-like_dom_sf"/>
</dbReference>
<dbReference type="AlphaFoldDB" id="A0AA88D455"/>
<evidence type="ECO:0000313" key="4">
    <source>
        <dbReference type="Proteomes" id="UP001187192"/>
    </source>
</evidence>
<dbReference type="PANTHER" id="PTHR31147:SF66">
    <property type="entry name" value="OS05G0315700 PROTEIN"/>
    <property type="match status" value="1"/>
</dbReference>
<evidence type="ECO:0000256" key="1">
    <source>
        <dbReference type="ARBA" id="ARBA00009861"/>
    </source>
</evidence>
<comment type="caution">
    <text evidence="3">The sequence shown here is derived from an EMBL/GenBank/DDBJ whole genome shotgun (WGS) entry which is preliminary data.</text>
</comment>
<sequence length="226" mass="25608">MVMDPNDVVQGSFFFSSNQIRKTRELLPKHLRNCTRFELLTSCLWKCRTIALELDPKETARFSCITSIRGKKNVNNLSLPSGYYGNTFAYPAAVSNVRVLHKSPLGYAVEIVKRAKGRVNEEYMKPVADLMVIIGRPLHTVSGNYIVSDTTHVGFDEVDFGWGLPLFGGPAMALSLISMYVPYEDKWEKGAVVLICLPTLVMERFEQELKPYKMHHFKDLKIVSSL</sequence>
<comment type="similarity">
    <text evidence="1">Belongs to the plant acyltransferase family.</text>
</comment>
<dbReference type="EMBL" id="BTGU01000011">
    <property type="protein sequence ID" value="GMN40842.1"/>
    <property type="molecule type" value="Genomic_DNA"/>
</dbReference>
<accession>A0AA88D455</accession>
<keyword evidence="2" id="KW-0808">Transferase</keyword>
<dbReference type="GO" id="GO:0016740">
    <property type="term" value="F:transferase activity"/>
    <property type="evidence" value="ECO:0007669"/>
    <property type="project" value="UniProtKB-KW"/>
</dbReference>
<dbReference type="Gene3D" id="3.30.559.10">
    <property type="entry name" value="Chloramphenicol acetyltransferase-like domain"/>
    <property type="match status" value="1"/>
</dbReference>
<evidence type="ECO:0000313" key="3">
    <source>
        <dbReference type="EMBL" id="GMN40842.1"/>
    </source>
</evidence>
<evidence type="ECO:0000256" key="2">
    <source>
        <dbReference type="ARBA" id="ARBA00022679"/>
    </source>
</evidence>
<dbReference type="GO" id="GO:0009836">
    <property type="term" value="P:fruit ripening, climacteric"/>
    <property type="evidence" value="ECO:0007669"/>
    <property type="project" value="UniProtKB-ARBA"/>
</dbReference>
<organism evidence="3 4">
    <name type="scientific">Ficus carica</name>
    <name type="common">Common fig</name>
    <dbReference type="NCBI Taxonomy" id="3494"/>
    <lineage>
        <taxon>Eukaryota</taxon>
        <taxon>Viridiplantae</taxon>
        <taxon>Streptophyta</taxon>
        <taxon>Embryophyta</taxon>
        <taxon>Tracheophyta</taxon>
        <taxon>Spermatophyta</taxon>
        <taxon>Magnoliopsida</taxon>
        <taxon>eudicotyledons</taxon>
        <taxon>Gunneridae</taxon>
        <taxon>Pentapetalae</taxon>
        <taxon>rosids</taxon>
        <taxon>fabids</taxon>
        <taxon>Rosales</taxon>
        <taxon>Moraceae</taxon>
        <taxon>Ficeae</taxon>
        <taxon>Ficus</taxon>
    </lineage>
</organism>
<protein>
    <submittedName>
        <fullName evidence="3">Uncharacterized protein</fullName>
    </submittedName>
</protein>